<dbReference type="Proteomes" id="UP001489004">
    <property type="component" value="Unassembled WGS sequence"/>
</dbReference>
<gene>
    <name evidence="1" type="ORF">WJX72_010835</name>
</gene>
<dbReference type="EMBL" id="JALJOR010000017">
    <property type="protein sequence ID" value="KAK9804900.1"/>
    <property type="molecule type" value="Genomic_DNA"/>
</dbReference>
<reference evidence="1 2" key="1">
    <citation type="journal article" date="2024" name="Nat. Commun.">
        <title>Phylogenomics reveals the evolutionary origins of lichenization in chlorophyte algae.</title>
        <authorList>
            <person name="Puginier C."/>
            <person name="Libourel C."/>
            <person name="Otte J."/>
            <person name="Skaloud P."/>
            <person name="Haon M."/>
            <person name="Grisel S."/>
            <person name="Petersen M."/>
            <person name="Berrin J.G."/>
            <person name="Delaux P.M."/>
            <person name="Dal Grande F."/>
            <person name="Keller J."/>
        </authorList>
    </citation>
    <scope>NUCLEOTIDE SEQUENCE [LARGE SCALE GENOMIC DNA]</scope>
    <source>
        <strain evidence="1 2">SAG 2043</strain>
    </source>
</reference>
<name>A0AAW1P517_9CHLO</name>
<evidence type="ECO:0000313" key="1">
    <source>
        <dbReference type="EMBL" id="KAK9804900.1"/>
    </source>
</evidence>
<comment type="caution">
    <text evidence="1">The sequence shown here is derived from an EMBL/GenBank/DDBJ whole genome shotgun (WGS) entry which is preliminary data.</text>
</comment>
<sequence length="120" mass="12869">MVDLEVEANVCVIILSLAQEQEKRDGKGYFKIRPSSHHELIANMTGACVLDAAESGIGMITSINTKTTEVEVLHSSVLYSALEALQGKDKRGLVQLPRTLPYIEQTPAGGLDAGSSRGQT</sequence>
<protein>
    <submittedName>
        <fullName evidence="1">Uncharacterized protein</fullName>
    </submittedName>
</protein>
<keyword evidence="2" id="KW-1185">Reference proteome</keyword>
<evidence type="ECO:0000313" key="2">
    <source>
        <dbReference type="Proteomes" id="UP001489004"/>
    </source>
</evidence>
<organism evidence="1 2">
    <name type="scientific">[Myrmecia] bisecta</name>
    <dbReference type="NCBI Taxonomy" id="41462"/>
    <lineage>
        <taxon>Eukaryota</taxon>
        <taxon>Viridiplantae</taxon>
        <taxon>Chlorophyta</taxon>
        <taxon>core chlorophytes</taxon>
        <taxon>Trebouxiophyceae</taxon>
        <taxon>Trebouxiales</taxon>
        <taxon>Trebouxiaceae</taxon>
        <taxon>Myrmecia</taxon>
    </lineage>
</organism>
<accession>A0AAW1P517</accession>
<dbReference type="AlphaFoldDB" id="A0AAW1P517"/>
<proteinExistence type="predicted"/>